<gene>
    <name evidence="1" type="ORF">LIPSTDRAFT_101521</name>
</gene>
<protein>
    <submittedName>
        <fullName evidence="1">Uncharacterized protein</fullName>
    </submittedName>
</protein>
<accession>A0A1E3QEU1</accession>
<keyword evidence="2" id="KW-1185">Reference proteome</keyword>
<dbReference type="AlphaFoldDB" id="A0A1E3QEU1"/>
<dbReference type="EMBL" id="KV454289">
    <property type="protein sequence ID" value="ODQ76219.1"/>
    <property type="molecule type" value="Genomic_DNA"/>
</dbReference>
<evidence type="ECO:0000313" key="2">
    <source>
        <dbReference type="Proteomes" id="UP000094385"/>
    </source>
</evidence>
<evidence type="ECO:0000313" key="1">
    <source>
        <dbReference type="EMBL" id="ODQ76219.1"/>
    </source>
</evidence>
<sequence>MALANPLSTFIIAITISSIDSLVDRRLVKIMDNEEPLIVSIKYFLSLQLSEQRNYFSRIAVAEYSESLKMDVESLHDAMDWQANQIKVINDQVNSWK</sequence>
<proteinExistence type="predicted"/>
<dbReference type="Proteomes" id="UP000094385">
    <property type="component" value="Unassembled WGS sequence"/>
</dbReference>
<organism evidence="1 2">
    <name type="scientific">Lipomyces starkeyi NRRL Y-11557</name>
    <dbReference type="NCBI Taxonomy" id="675824"/>
    <lineage>
        <taxon>Eukaryota</taxon>
        <taxon>Fungi</taxon>
        <taxon>Dikarya</taxon>
        <taxon>Ascomycota</taxon>
        <taxon>Saccharomycotina</taxon>
        <taxon>Lipomycetes</taxon>
        <taxon>Lipomycetales</taxon>
        <taxon>Lipomycetaceae</taxon>
        <taxon>Lipomyces</taxon>
    </lineage>
</organism>
<name>A0A1E3QEU1_LIPST</name>
<reference evidence="1 2" key="1">
    <citation type="journal article" date="2016" name="Proc. Natl. Acad. Sci. U.S.A.">
        <title>Comparative genomics of biotechnologically important yeasts.</title>
        <authorList>
            <person name="Riley R."/>
            <person name="Haridas S."/>
            <person name="Wolfe K.H."/>
            <person name="Lopes M.R."/>
            <person name="Hittinger C.T."/>
            <person name="Goeker M."/>
            <person name="Salamov A.A."/>
            <person name="Wisecaver J.H."/>
            <person name="Long T.M."/>
            <person name="Calvey C.H."/>
            <person name="Aerts A.L."/>
            <person name="Barry K.W."/>
            <person name="Choi C."/>
            <person name="Clum A."/>
            <person name="Coughlan A.Y."/>
            <person name="Deshpande S."/>
            <person name="Douglass A.P."/>
            <person name="Hanson S.J."/>
            <person name="Klenk H.-P."/>
            <person name="LaButti K.M."/>
            <person name="Lapidus A."/>
            <person name="Lindquist E.A."/>
            <person name="Lipzen A.M."/>
            <person name="Meier-Kolthoff J.P."/>
            <person name="Ohm R.A."/>
            <person name="Otillar R.P."/>
            <person name="Pangilinan J.L."/>
            <person name="Peng Y."/>
            <person name="Rokas A."/>
            <person name="Rosa C.A."/>
            <person name="Scheuner C."/>
            <person name="Sibirny A.A."/>
            <person name="Slot J.C."/>
            <person name="Stielow J.B."/>
            <person name="Sun H."/>
            <person name="Kurtzman C.P."/>
            <person name="Blackwell M."/>
            <person name="Grigoriev I.V."/>
            <person name="Jeffries T.W."/>
        </authorList>
    </citation>
    <scope>NUCLEOTIDE SEQUENCE [LARGE SCALE GENOMIC DNA]</scope>
    <source>
        <strain evidence="1 2">NRRL Y-11557</strain>
    </source>
</reference>